<name>A0A9P7XPX7_9FUNG</name>
<organism evidence="2 3">
    <name type="scientific">Linnemannia hyalina</name>
    <dbReference type="NCBI Taxonomy" id="64524"/>
    <lineage>
        <taxon>Eukaryota</taxon>
        <taxon>Fungi</taxon>
        <taxon>Fungi incertae sedis</taxon>
        <taxon>Mucoromycota</taxon>
        <taxon>Mortierellomycotina</taxon>
        <taxon>Mortierellomycetes</taxon>
        <taxon>Mortierellales</taxon>
        <taxon>Mortierellaceae</taxon>
        <taxon>Linnemannia</taxon>
    </lineage>
</organism>
<feature type="region of interest" description="Disordered" evidence="1">
    <location>
        <begin position="1"/>
        <end position="28"/>
    </location>
</feature>
<feature type="compositionally biased region" description="Polar residues" evidence="1">
    <location>
        <begin position="141"/>
        <end position="160"/>
    </location>
</feature>
<gene>
    <name evidence="2" type="ORF">KI688_003712</name>
</gene>
<evidence type="ECO:0000313" key="2">
    <source>
        <dbReference type="EMBL" id="KAG9064522.1"/>
    </source>
</evidence>
<protein>
    <submittedName>
        <fullName evidence="2">Uncharacterized protein</fullName>
    </submittedName>
</protein>
<feature type="region of interest" description="Disordered" evidence="1">
    <location>
        <begin position="141"/>
        <end position="180"/>
    </location>
</feature>
<comment type="caution">
    <text evidence="2">The sequence shown here is derived from an EMBL/GenBank/DDBJ whole genome shotgun (WGS) entry which is preliminary data.</text>
</comment>
<sequence>MSQVKIHRVSLQPRSPSTNTPSSPVASLPRARRININLPSPSVTAAAFLSPLTGESTLTEDIVNQERARYTTLVSKSATSEALMKMPNVATKPVSSDDIDLLAIVSSPSSTSSSSFSTDSPVACNLPRANPAPFSNMKLTVESQQQQQPSSFASGYPIQTQRDERRQQVGMYGTRKPSYEEEIRADMNENKGGCQRQTMVKALREIEML</sequence>
<keyword evidence="3" id="KW-1185">Reference proteome</keyword>
<evidence type="ECO:0000256" key="1">
    <source>
        <dbReference type="SAM" id="MobiDB-lite"/>
    </source>
</evidence>
<dbReference type="AlphaFoldDB" id="A0A9P7XPX7"/>
<accession>A0A9P7XPX7</accession>
<reference evidence="2" key="1">
    <citation type="submission" date="2021-06" db="EMBL/GenBank/DDBJ databases">
        <title>Genome Sequence of Mortierella hyaline Strain SCG-10, a Cold-Adapted, Nitrate-Reducing Fungus Isolated from Soil in Minnesota, USA.</title>
        <authorList>
            <person name="Aldossari N."/>
        </authorList>
    </citation>
    <scope>NUCLEOTIDE SEQUENCE</scope>
    <source>
        <strain evidence="2">SCG-10</strain>
    </source>
</reference>
<feature type="compositionally biased region" description="Low complexity" evidence="1">
    <location>
        <begin position="13"/>
        <end position="24"/>
    </location>
</feature>
<evidence type="ECO:0000313" key="3">
    <source>
        <dbReference type="Proteomes" id="UP000707451"/>
    </source>
</evidence>
<proteinExistence type="predicted"/>
<dbReference type="OrthoDB" id="2427841at2759"/>
<dbReference type="Proteomes" id="UP000707451">
    <property type="component" value="Unassembled WGS sequence"/>
</dbReference>
<dbReference type="EMBL" id="JAHRHY010000014">
    <property type="protein sequence ID" value="KAG9064522.1"/>
    <property type="molecule type" value="Genomic_DNA"/>
</dbReference>